<dbReference type="OrthoDB" id="3477487at2"/>
<dbReference type="EMBL" id="RQZG01000018">
    <property type="protein sequence ID" value="RRD03639.1"/>
    <property type="molecule type" value="Genomic_DNA"/>
</dbReference>
<evidence type="ECO:0000259" key="1">
    <source>
        <dbReference type="Pfam" id="PF22552"/>
    </source>
</evidence>
<gene>
    <name evidence="2" type="ORF">EII34_13725</name>
</gene>
<reference evidence="2 3" key="1">
    <citation type="submission" date="2018-11" db="EMBL/GenBank/DDBJ databases">
        <title>Genomes From Bacteria Associated with the Canine Oral Cavity: a Test Case for Automated Genome-Based Taxonomic Assignment.</title>
        <authorList>
            <person name="Coil D.A."/>
            <person name="Jospin G."/>
            <person name="Darling A.E."/>
            <person name="Wallis C."/>
            <person name="Davis I.J."/>
            <person name="Harris S."/>
            <person name="Eisen J.A."/>
            <person name="Holcombe L.J."/>
            <person name="O'Flynn C."/>
        </authorList>
    </citation>
    <scope>NUCLEOTIDE SEQUENCE [LARGE SCALE GENOMIC DNA]</scope>
    <source>
        <strain evidence="2 3">OH887_COT-365</strain>
    </source>
</reference>
<dbReference type="AlphaFoldDB" id="A0A3P1T2P7"/>
<comment type="caution">
    <text evidence="2">The sequence shown here is derived from an EMBL/GenBank/DDBJ whole genome shotgun (WGS) entry which is preliminary data.</text>
</comment>
<proteinExistence type="predicted"/>
<dbReference type="InterPro" id="IPR054344">
    <property type="entry name" value="TY-Chap_N"/>
</dbReference>
<name>A0A3P1T2P7_9ACTN</name>
<accession>A0A3P1T2P7</accession>
<dbReference type="Proteomes" id="UP000280819">
    <property type="component" value="Unassembled WGS sequence"/>
</dbReference>
<feature type="domain" description="TY-Chap N-terminal" evidence="1">
    <location>
        <begin position="1"/>
        <end position="123"/>
    </location>
</feature>
<dbReference type="Pfam" id="PF22552">
    <property type="entry name" value="TY-Chap3"/>
    <property type="match status" value="1"/>
</dbReference>
<sequence length="161" mass="18821">MDWEEFEKRLFDQLVTLPERVICVIGQGDDQEPFIQFAGVHAFHNRSMEIIAGFQDDTMFDRKFTPEEEALFVECDFERRGTDPTYWEQDIPWPPSGQALAKVLRSFMVRLRDIAAIPSPDELTYVAWKNAGYGIGQYSEEYYGKERNFTLHQLGLRKVET</sequence>
<evidence type="ECO:0000313" key="2">
    <source>
        <dbReference type="EMBL" id="RRD03639.1"/>
    </source>
</evidence>
<organism evidence="2 3">
    <name type="scientific">Arachnia propionica</name>
    <dbReference type="NCBI Taxonomy" id="1750"/>
    <lineage>
        <taxon>Bacteria</taxon>
        <taxon>Bacillati</taxon>
        <taxon>Actinomycetota</taxon>
        <taxon>Actinomycetes</taxon>
        <taxon>Propionibacteriales</taxon>
        <taxon>Propionibacteriaceae</taxon>
        <taxon>Arachnia</taxon>
    </lineage>
</organism>
<evidence type="ECO:0000313" key="3">
    <source>
        <dbReference type="Proteomes" id="UP000280819"/>
    </source>
</evidence>
<dbReference type="RefSeq" id="WP_124845731.1">
    <property type="nucleotide sequence ID" value="NZ_JAUNKP010000037.1"/>
</dbReference>
<protein>
    <recommendedName>
        <fullName evidence="1">TY-Chap N-terminal domain-containing protein</fullName>
    </recommendedName>
</protein>